<evidence type="ECO:0000256" key="2">
    <source>
        <dbReference type="ARBA" id="ARBA00022547"/>
    </source>
</evidence>
<reference evidence="13 14" key="1">
    <citation type="submission" date="2019-07" db="EMBL/GenBank/DDBJ databases">
        <title>Complete Genome Sequence of Leptotrichia goodfellowii Strain JCM 16774.</title>
        <authorList>
            <person name="Watanabe S."/>
            <person name="Cui L."/>
        </authorList>
    </citation>
    <scope>NUCLEOTIDE SEQUENCE [LARGE SCALE GENOMIC DNA]</scope>
    <source>
        <strain evidence="13 14">JCM16774</strain>
    </source>
</reference>
<comment type="function">
    <text evidence="9">F(1)F(0) ATP synthase produces ATP from ADP in the presence of a proton or sodium gradient. F-type ATPases consist of two structural domains, F(1) containing the extramembraneous catalytic core and F(0) containing the membrane proton channel, linked together by a central stalk and a peripheral stalk. During catalysis, ATP synthesis in the catalytic domain of F(1) is coupled via a rotary mechanism of the central stalk subunits to proton translocation.</text>
</comment>
<feature type="coiled-coil region" evidence="12">
    <location>
        <begin position="2"/>
        <end position="74"/>
    </location>
</feature>
<keyword evidence="8" id="KW-0066">ATP synthesis</keyword>
<comment type="subcellular location">
    <subcellularLocation>
        <location evidence="10">Endomembrane system</location>
        <topology evidence="10">Single-pass membrane protein</topology>
    </subcellularLocation>
</comment>
<accession>A0A510J9U4</accession>
<evidence type="ECO:0000256" key="5">
    <source>
        <dbReference type="ARBA" id="ARBA00022989"/>
    </source>
</evidence>
<dbReference type="InterPro" id="IPR002146">
    <property type="entry name" value="ATP_synth_b/b'su_bac/chlpt"/>
</dbReference>
<dbReference type="EMBL" id="AP019822">
    <property type="protein sequence ID" value="BBM36088.1"/>
    <property type="molecule type" value="Genomic_DNA"/>
</dbReference>
<evidence type="ECO:0000256" key="12">
    <source>
        <dbReference type="SAM" id="Coils"/>
    </source>
</evidence>
<evidence type="ECO:0000256" key="4">
    <source>
        <dbReference type="ARBA" id="ARBA00022781"/>
    </source>
</evidence>
<keyword evidence="1 11" id="KW-0813">Transport</keyword>
<evidence type="ECO:0000256" key="6">
    <source>
        <dbReference type="ARBA" id="ARBA00023065"/>
    </source>
</evidence>
<dbReference type="GO" id="GO:0015986">
    <property type="term" value="P:proton motive force-driven ATP synthesis"/>
    <property type="evidence" value="ECO:0007669"/>
    <property type="project" value="InterPro"/>
</dbReference>
<keyword evidence="12" id="KW-0175">Coiled coil</keyword>
<evidence type="ECO:0000256" key="3">
    <source>
        <dbReference type="ARBA" id="ARBA00022692"/>
    </source>
</evidence>
<keyword evidence="3 11" id="KW-0812">Transmembrane</keyword>
<keyword evidence="6 11" id="KW-0406">Ion transport</keyword>
<dbReference type="InterPro" id="IPR028987">
    <property type="entry name" value="ATP_synth_B-like_membr_sf"/>
</dbReference>
<evidence type="ECO:0000256" key="8">
    <source>
        <dbReference type="ARBA" id="ARBA00023310"/>
    </source>
</evidence>
<evidence type="ECO:0000256" key="1">
    <source>
        <dbReference type="ARBA" id="ARBA00022448"/>
    </source>
</evidence>
<keyword evidence="7" id="KW-0472">Membrane</keyword>
<keyword evidence="5" id="KW-1133">Transmembrane helix</keyword>
<dbReference type="KEGG" id="lgo:JCM16774_1020"/>
<dbReference type="RefSeq" id="WP_006806323.1">
    <property type="nucleotide sequence ID" value="NZ_AP019822.1"/>
</dbReference>
<comment type="similarity">
    <text evidence="11">Belongs to the ATPase B chain family.</text>
</comment>
<organism evidence="13 14">
    <name type="scientific">Pseudoleptotrichia goodfellowii</name>
    <dbReference type="NCBI Taxonomy" id="157692"/>
    <lineage>
        <taxon>Bacteria</taxon>
        <taxon>Fusobacteriati</taxon>
        <taxon>Fusobacteriota</taxon>
        <taxon>Fusobacteriia</taxon>
        <taxon>Fusobacteriales</taxon>
        <taxon>Leptotrichiaceae</taxon>
        <taxon>Pseudoleptotrichia</taxon>
    </lineage>
</organism>
<dbReference type="STRING" id="714315.GCA_000516535_01011"/>
<dbReference type="GO" id="GO:0012505">
    <property type="term" value="C:endomembrane system"/>
    <property type="evidence" value="ECO:0007669"/>
    <property type="project" value="UniProtKB-SubCell"/>
</dbReference>
<dbReference type="SUPFAM" id="SSF81573">
    <property type="entry name" value="F1F0 ATP synthase subunit B, membrane domain"/>
    <property type="match status" value="1"/>
</dbReference>
<evidence type="ECO:0000256" key="9">
    <source>
        <dbReference type="ARBA" id="ARBA00025198"/>
    </source>
</evidence>
<evidence type="ECO:0000256" key="11">
    <source>
        <dbReference type="RuleBase" id="RU003848"/>
    </source>
</evidence>
<evidence type="ECO:0008006" key="15">
    <source>
        <dbReference type="Google" id="ProtNLM"/>
    </source>
</evidence>
<name>A0A510J9U4_9FUSO</name>
<keyword evidence="2 11" id="KW-0138">CF(0)</keyword>
<protein>
    <recommendedName>
        <fullName evidence="15">Vacuolar ATP synthase subunit G</fullName>
    </recommendedName>
</protein>
<proteinExistence type="inferred from homology"/>
<evidence type="ECO:0000256" key="7">
    <source>
        <dbReference type="ARBA" id="ARBA00023136"/>
    </source>
</evidence>
<dbReference type="Pfam" id="PF00430">
    <property type="entry name" value="ATP-synt_B"/>
    <property type="match status" value="1"/>
</dbReference>
<dbReference type="Gene3D" id="1.20.5.2950">
    <property type="match status" value="1"/>
</dbReference>
<gene>
    <name evidence="13" type="ORF">JCM16774_1020</name>
</gene>
<evidence type="ECO:0000313" key="13">
    <source>
        <dbReference type="EMBL" id="BBM36088.1"/>
    </source>
</evidence>
<keyword evidence="4 11" id="KW-0375">Hydrogen ion transport</keyword>
<dbReference type="GO" id="GO:0045259">
    <property type="term" value="C:proton-transporting ATP synthase complex"/>
    <property type="evidence" value="ECO:0007669"/>
    <property type="project" value="UniProtKB-KW"/>
</dbReference>
<evidence type="ECO:0000256" key="10">
    <source>
        <dbReference type="ARBA" id="ARBA00037847"/>
    </source>
</evidence>
<dbReference type="GO" id="GO:0015078">
    <property type="term" value="F:proton transmembrane transporter activity"/>
    <property type="evidence" value="ECO:0007669"/>
    <property type="project" value="InterPro"/>
</dbReference>
<dbReference type="AlphaFoldDB" id="A0A510J9U4"/>
<dbReference type="Proteomes" id="UP000321606">
    <property type="component" value="Chromosome"/>
</dbReference>
<sequence>MAKEVLEKIKSTEKEADEIIIKANENAKNILKDIDKKIKDDSEKIIFDAQQEIKEQEEKTVEEVNKDVEFLLNKERESLKSILDIDEGKMNEIVNLLAERIVK</sequence>
<evidence type="ECO:0000313" key="14">
    <source>
        <dbReference type="Proteomes" id="UP000321606"/>
    </source>
</evidence>